<dbReference type="GO" id="GO:0045059">
    <property type="term" value="P:positive thymic T cell selection"/>
    <property type="evidence" value="ECO:0007669"/>
    <property type="project" value="TreeGrafter"/>
</dbReference>
<protein>
    <submittedName>
        <fullName evidence="7">CD3 epsilon</fullName>
    </submittedName>
</protein>
<dbReference type="GO" id="GO:0004888">
    <property type="term" value="F:transmembrane signaling receptor activity"/>
    <property type="evidence" value="ECO:0007669"/>
    <property type="project" value="TreeGrafter"/>
</dbReference>
<accession>A0A1B0WVD5</accession>
<dbReference type="GO" id="GO:0009897">
    <property type="term" value="C:external side of plasma membrane"/>
    <property type="evidence" value="ECO:0007669"/>
    <property type="project" value="TreeGrafter"/>
</dbReference>
<dbReference type="GO" id="GO:0042105">
    <property type="term" value="C:alpha-beta T cell receptor complex"/>
    <property type="evidence" value="ECO:0007669"/>
    <property type="project" value="TreeGrafter"/>
</dbReference>
<dbReference type="EMBL" id="KT223816">
    <property type="protein sequence ID" value="AND78199.1"/>
    <property type="molecule type" value="mRNA"/>
</dbReference>
<reference evidence="7" key="1">
    <citation type="submission" date="2015-06" db="EMBL/GenBank/DDBJ databases">
        <authorList>
            <person name="Hoefler B.C."/>
            <person name="Straight P.D."/>
        </authorList>
    </citation>
    <scope>NUCLEOTIDE SEQUENCE</scope>
</reference>
<keyword evidence="5" id="KW-0472">Membrane</keyword>
<feature type="signal peptide" evidence="6">
    <location>
        <begin position="1"/>
        <end position="21"/>
    </location>
</feature>
<dbReference type="PANTHER" id="PTHR10570:SF9">
    <property type="entry name" value="T-CELL SURFACE GLYCOPROTEIN CD3 EPSILON CHAIN"/>
    <property type="match status" value="1"/>
</dbReference>
<evidence type="ECO:0000256" key="6">
    <source>
        <dbReference type="SAM" id="SignalP"/>
    </source>
</evidence>
<dbReference type="Gene3D" id="2.60.40.10">
    <property type="entry name" value="Immunoglobulins"/>
    <property type="match status" value="1"/>
</dbReference>
<feature type="transmembrane region" description="Helical" evidence="5">
    <location>
        <begin position="99"/>
        <end position="120"/>
    </location>
</feature>
<evidence type="ECO:0000313" key="7">
    <source>
        <dbReference type="EMBL" id="AND78199.1"/>
    </source>
</evidence>
<proteinExistence type="evidence at transcript level"/>
<keyword evidence="5" id="KW-1133">Transmembrane helix</keyword>
<dbReference type="InterPro" id="IPR015484">
    <property type="entry name" value="CD3_esu/gsu/dsu"/>
</dbReference>
<organism evidence="7">
    <name type="scientific">Lateolabrax japonicus</name>
    <name type="common">Japanese sea perch</name>
    <name type="synonym">Japanese sea bass</name>
    <dbReference type="NCBI Taxonomy" id="8164"/>
    <lineage>
        <taxon>Eukaryota</taxon>
        <taxon>Metazoa</taxon>
        <taxon>Chordata</taxon>
        <taxon>Craniata</taxon>
        <taxon>Vertebrata</taxon>
        <taxon>Euteleostomi</taxon>
        <taxon>Actinopterygii</taxon>
        <taxon>Neopterygii</taxon>
        <taxon>Teleostei</taxon>
        <taxon>Neoteleostei</taxon>
        <taxon>Acanthomorphata</taxon>
        <taxon>Eupercaria</taxon>
        <taxon>Acropomatiformes</taxon>
        <taxon>Lateolabracidae</taxon>
        <taxon>Lateolabrax</taxon>
    </lineage>
</organism>
<name>A0A1B0WVD5_LATJA</name>
<feature type="compositionally biased region" description="Polar residues" evidence="4">
    <location>
        <begin position="157"/>
        <end position="174"/>
    </location>
</feature>
<evidence type="ECO:0000256" key="5">
    <source>
        <dbReference type="SAM" id="Phobius"/>
    </source>
</evidence>
<dbReference type="PANTHER" id="PTHR10570">
    <property type="entry name" value="T-CELL SURFACE GLYCOPROTEIN CD3 GAMMA CHAIN / DELTA CHAIN"/>
    <property type="match status" value="1"/>
</dbReference>
<evidence type="ECO:0000256" key="3">
    <source>
        <dbReference type="ARBA" id="ARBA00022729"/>
    </source>
</evidence>
<sequence>MNSLGVGAVLVLLLFTATVKAAEGGVEFSGENFTMICPQSGDWFYKDKESIKNDSKTISVKYDNSVKGSYHCSYEGGEKKYYFYVKGNACANCFELDPFVFGLAIVLDVLWTICVMFMIFKCTKKKSSAGFTHASKAPARSGGRAPPVPSPDYEQLNPHTRSQETYSIVNSRTG</sequence>
<reference evidence="7" key="2">
    <citation type="journal article" date="2016" name="Nong Ye Sheng Wu Ji Shu Xue Bao">
        <title>Molecular Cloning and Induced Expression of CD3 Genes of Lateolabrax japonicus.</title>
        <authorList>
            <person name="Chen Z.-T."/>
            <person name="Gu X.-Y."/>
            <person name="Qian Y.-X."/>
        </authorList>
    </citation>
    <scope>NUCLEOTIDE SEQUENCE</scope>
</reference>
<dbReference type="GO" id="GO:0007166">
    <property type="term" value="P:cell surface receptor signaling pathway"/>
    <property type="evidence" value="ECO:0007669"/>
    <property type="project" value="TreeGrafter"/>
</dbReference>
<dbReference type="InterPro" id="IPR013783">
    <property type="entry name" value="Ig-like_fold"/>
</dbReference>
<feature type="chain" id="PRO_5008517407" evidence="6">
    <location>
        <begin position="22"/>
        <end position="174"/>
    </location>
</feature>
<evidence type="ECO:0000256" key="4">
    <source>
        <dbReference type="SAM" id="MobiDB-lite"/>
    </source>
</evidence>
<evidence type="ECO:0000256" key="2">
    <source>
        <dbReference type="ARBA" id="ARBA00022475"/>
    </source>
</evidence>
<dbReference type="AlphaFoldDB" id="A0A1B0WVD5"/>
<dbReference type="Pfam" id="PF16681">
    <property type="entry name" value="Ig_5"/>
    <property type="match status" value="1"/>
</dbReference>
<evidence type="ECO:0000256" key="1">
    <source>
        <dbReference type="ARBA" id="ARBA00004251"/>
    </source>
</evidence>
<comment type="subcellular location">
    <subcellularLocation>
        <location evidence="1">Cell membrane</location>
        <topology evidence="1">Single-pass type I membrane protein</topology>
    </subcellularLocation>
</comment>
<feature type="region of interest" description="Disordered" evidence="4">
    <location>
        <begin position="131"/>
        <end position="174"/>
    </location>
</feature>
<keyword evidence="3 6" id="KW-0732">Signal</keyword>
<keyword evidence="5" id="KW-0812">Transmembrane</keyword>
<keyword evidence="2" id="KW-1003">Cell membrane</keyword>